<dbReference type="Pfam" id="PF00266">
    <property type="entry name" value="Aminotran_5"/>
    <property type="match status" value="1"/>
</dbReference>
<keyword evidence="7" id="KW-0032">Aminotransferase</keyword>
<dbReference type="InterPro" id="IPR015422">
    <property type="entry name" value="PyrdxlP-dep_Trfase_small"/>
</dbReference>
<dbReference type="Gene3D" id="3.90.1150.10">
    <property type="entry name" value="Aspartate Aminotransferase, domain 1"/>
    <property type="match status" value="1"/>
</dbReference>
<gene>
    <name evidence="7" type="ORF">HCZ30_02575</name>
</gene>
<accession>A0ABX0VTI8</accession>
<proteinExistence type="inferred from homology"/>
<comment type="cofactor">
    <cofactor evidence="1 5">
        <name>pyridoxal 5'-phosphate</name>
        <dbReference type="ChEBI" id="CHEBI:597326"/>
    </cofactor>
</comment>
<keyword evidence="3" id="KW-0663">Pyridoxal phosphate</keyword>
<dbReference type="InterPro" id="IPR000192">
    <property type="entry name" value="Aminotrans_V_dom"/>
</dbReference>
<evidence type="ECO:0000313" key="7">
    <source>
        <dbReference type="EMBL" id="NIY71316.1"/>
    </source>
</evidence>
<keyword evidence="8" id="KW-1185">Reference proteome</keyword>
<name>A0ABX0VTI8_9RHOB</name>
<dbReference type="InterPro" id="IPR015421">
    <property type="entry name" value="PyrdxlP-dep_Trfase_major"/>
</dbReference>
<dbReference type="GO" id="GO:0008483">
    <property type="term" value="F:transaminase activity"/>
    <property type="evidence" value="ECO:0007669"/>
    <property type="project" value="UniProtKB-KW"/>
</dbReference>
<evidence type="ECO:0000259" key="6">
    <source>
        <dbReference type="Pfam" id="PF00266"/>
    </source>
</evidence>
<dbReference type="InterPro" id="IPR020578">
    <property type="entry name" value="Aminotrans_V_PyrdxlP_BS"/>
</dbReference>
<evidence type="ECO:0000256" key="1">
    <source>
        <dbReference type="ARBA" id="ARBA00001933"/>
    </source>
</evidence>
<sequence>MTLSNGRPYLAIPGPSVMPDSVLRAMMRPAPNIYEGELHNLANGLVPDLKYVAGTEHFVAIYIGNGHAVWEAALCNVASRGDKVLVPVNGRFGHGWADMAQGLHLDVEMLEHGMEAAVDPARIEAALRADTEHKIRAVTLCHVDTSTGIRNDVPAIRRAMDASGHPALLMVDCIASLGCDEMKMDEWGVDVIVAASQKGLMTPPGLGFVWFNDKADAARNTADLASRYWDWRPRATPDFFHQYWGGTAPTHHLYALRAALDLIRAEGLDHIWARHSQLAKMIWTAIETWGQKGEMRLNMADAAHRSHAVTSVHLGHNDADRLRHWCEHEAGVTLGIGLGRTPDSAWFRIGHMGHINAHMVLGVIATIDAGLKALQIPHGDGAVEAATRLLSA</sequence>
<comment type="similarity">
    <text evidence="2 4">Belongs to the class-V pyridoxal-phosphate-dependent aminotransferase family.</text>
</comment>
<dbReference type="PIRSF" id="PIRSF000524">
    <property type="entry name" value="SPT"/>
    <property type="match status" value="1"/>
</dbReference>
<dbReference type="PANTHER" id="PTHR21152:SF40">
    <property type="entry name" value="ALANINE--GLYOXYLATE AMINOTRANSFERASE"/>
    <property type="match status" value="1"/>
</dbReference>
<evidence type="ECO:0000313" key="8">
    <source>
        <dbReference type="Proteomes" id="UP000709466"/>
    </source>
</evidence>
<dbReference type="EMBL" id="JAATOP010000001">
    <property type="protein sequence ID" value="NIY71316.1"/>
    <property type="molecule type" value="Genomic_DNA"/>
</dbReference>
<dbReference type="PANTHER" id="PTHR21152">
    <property type="entry name" value="AMINOTRANSFERASE CLASS V"/>
    <property type="match status" value="1"/>
</dbReference>
<dbReference type="InterPro" id="IPR024169">
    <property type="entry name" value="SP_NH2Trfase/AEP_transaminase"/>
</dbReference>
<evidence type="ECO:0000256" key="5">
    <source>
        <dbReference type="RuleBase" id="RU004504"/>
    </source>
</evidence>
<organism evidence="7 8">
    <name type="scientific">Marivivens donghaensis</name>
    <dbReference type="NCBI Taxonomy" id="1699413"/>
    <lineage>
        <taxon>Bacteria</taxon>
        <taxon>Pseudomonadati</taxon>
        <taxon>Pseudomonadota</taxon>
        <taxon>Alphaproteobacteria</taxon>
        <taxon>Rhodobacterales</taxon>
        <taxon>Paracoccaceae</taxon>
        <taxon>Marivivens group</taxon>
        <taxon>Marivivens</taxon>
    </lineage>
</organism>
<keyword evidence="7" id="KW-0808">Transferase</keyword>
<dbReference type="PROSITE" id="PS00595">
    <property type="entry name" value="AA_TRANSFER_CLASS_5"/>
    <property type="match status" value="1"/>
</dbReference>
<evidence type="ECO:0000256" key="2">
    <source>
        <dbReference type="ARBA" id="ARBA00009236"/>
    </source>
</evidence>
<evidence type="ECO:0000256" key="4">
    <source>
        <dbReference type="RuleBase" id="RU004075"/>
    </source>
</evidence>
<protein>
    <submittedName>
        <fullName evidence="7">Alanine--glyoxylate aminotransferase family protein</fullName>
    </submittedName>
</protein>
<dbReference type="RefSeq" id="WP_167636192.1">
    <property type="nucleotide sequence ID" value="NZ_JAATOP010000001.1"/>
</dbReference>
<reference evidence="7 8" key="1">
    <citation type="submission" date="2020-03" db="EMBL/GenBank/DDBJ databases">
        <title>Bacterial isolates of synthetic phycosphere.</title>
        <authorList>
            <person name="Fu H."/>
            <person name="Moran M.A."/>
        </authorList>
    </citation>
    <scope>NUCLEOTIDE SEQUENCE [LARGE SCALE GENOMIC DNA]</scope>
    <source>
        <strain evidence="7 8">HF1</strain>
    </source>
</reference>
<evidence type="ECO:0000256" key="3">
    <source>
        <dbReference type="ARBA" id="ARBA00022898"/>
    </source>
</evidence>
<comment type="caution">
    <text evidence="7">The sequence shown here is derived from an EMBL/GenBank/DDBJ whole genome shotgun (WGS) entry which is preliminary data.</text>
</comment>
<feature type="domain" description="Aminotransferase class V" evidence="6">
    <location>
        <begin position="78"/>
        <end position="334"/>
    </location>
</feature>
<dbReference type="Gene3D" id="3.40.640.10">
    <property type="entry name" value="Type I PLP-dependent aspartate aminotransferase-like (Major domain)"/>
    <property type="match status" value="1"/>
</dbReference>
<dbReference type="SUPFAM" id="SSF53383">
    <property type="entry name" value="PLP-dependent transferases"/>
    <property type="match status" value="1"/>
</dbReference>
<dbReference type="Proteomes" id="UP000709466">
    <property type="component" value="Unassembled WGS sequence"/>
</dbReference>
<dbReference type="InterPro" id="IPR015424">
    <property type="entry name" value="PyrdxlP-dep_Trfase"/>
</dbReference>